<feature type="compositionally biased region" description="Basic and acidic residues" evidence="1">
    <location>
        <begin position="121"/>
        <end position="140"/>
    </location>
</feature>
<feature type="compositionally biased region" description="Basic and acidic residues" evidence="1">
    <location>
        <begin position="55"/>
        <end position="67"/>
    </location>
</feature>
<feature type="compositionally biased region" description="Basic and acidic residues" evidence="1">
    <location>
        <begin position="83"/>
        <end position="93"/>
    </location>
</feature>
<accession>A0A401ZGN6</accession>
<reference evidence="3" key="1">
    <citation type="submission" date="2018-12" db="EMBL/GenBank/DDBJ databases">
        <title>Tengunoibacter tsumagoiensis gen. nov., sp. nov., Dictyobacter kobayashii sp. nov., D. alpinus sp. nov., and D. joshuensis sp. nov. and description of Dictyobacteraceae fam. nov. within the order Ktedonobacterales isolated from Tengu-no-mugimeshi.</title>
        <authorList>
            <person name="Wang C.M."/>
            <person name="Zheng Y."/>
            <person name="Sakai Y."/>
            <person name="Toyoda A."/>
            <person name="Minakuchi Y."/>
            <person name="Abe K."/>
            <person name="Yokota A."/>
            <person name="Yabe S."/>
        </authorList>
    </citation>
    <scope>NUCLEOTIDE SEQUENCE [LARGE SCALE GENOMIC DNA]</scope>
    <source>
        <strain evidence="3">S-27</strain>
    </source>
</reference>
<sequence length="140" mass="15761">MPVEDERYDKDSYDPEQARKYNKQSNLYDPEGKSYTNGSAYPPQVDTYNQPAGPEDERKEPIFKDMEQQMAATQRQASTNPKHGGDPADDKRLSQQYEGPVSASTEGNPPVTGNTRLPSPSERRALMRDPDDTGKVDQEH</sequence>
<name>A0A401ZGN6_9CHLR</name>
<dbReference type="Proteomes" id="UP000287224">
    <property type="component" value="Unassembled WGS sequence"/>
</dbReference>
<dbReference type="EMBL" id="BIFQ01000001">
    <property type="protein sequence ID" value="GCE06027.1"/>
    <property type="molecule type" value="Genomic_DNA"/>
</dbReference>
<protein>
    <submittedName>
        <fullName evidence="2">Uncharacterized protein</fullName>
    </submittedName>
</protein>
<comment type="caution">
    <text evidence="2">The sequence shown here is derived from an EMBL/GenBank/DDBJ whole genome shotgun (WGS) entry which is preliminary data.</text>
</comment>
<feature type="compositionally biased region" description="Polar residues" evidence="1">
    <location>
        <begin position="70"/>
        <end position="81"/>
    </location>
</feature>
<proteinExistence type="predicted"/>
<evidence type="ECO:0000313" key="3">
    <source>
        <dbReference type="Proteomes" id="UP000287224"/>
    </source>
</evidence>
<gene>
    <name evidence="2" type="ORF">KDAU_33560</name>
</gene>
<feature type="compositionally biased region" description="Polar residues" evidence="1">
    <location>
        <begin position="94"/>
        <end position="118"/>
    </location>
</feature>
<evidence type="ECO:0000256" key="1">
    <source>
        <dbReference type="SAM" id="MobiDB-lite"/>
    </source>
</evidence>
<keyword evidence="3" id="KW-1185">Reference proteome</keyword>
<evidence type="ECO:0000313" key="2">
    <source>
        <dbReference type="EMBL" id="GCE06027.1"/>
    </source>
</evidence>
<feature type="compositionally biased region" description="Basic and acidic residues" evidence="1">
    <location>
        <begin position="1"/>
        <end position="19"/>
    </location>
</feature>
<organism evidence="2 3">
    <name type="scientific">Dictyobacter aurantiacus</name>
    <dbReference type="NCBI Taxonomy" id="1936993"/>
    <lineage>
        <taxon>Bacteria</taxon>
        <taxon>Bacillati</taxon>
        <taxon>Chloroflexota</taxon>
        <taxon>Ktedonobacteria</taxon>
        <taxon>Ktedonobacterales</taxon>
        <taxon>Dictyobacteraceae</taxon>
        <taxon>Dictyobacter</taxon>
    </lineage>
</organism>
<dbReference type="AlphaFoldDB" id="A0A401ZGN6"/>
<dbReference type="RefSeq" id="WP_126597014.1">
    <property type="nucleotide sequence ID" value="NZ_BIFQ01000001.1"/>
</dbReference>
<feature type="region of interest" description="Disordered" evidence="1">
    <location>
        <begin position="1"/>
        <end position="140"/>
    </location>
</feature>